<feature type="domain" description="Myo-inositol-1-phosphate synthase GAPDH-like" evidence="2">
    <location>
        <begin position="249"/>
        <end position="361"/>
    </location>
</feature>
<dbReference type="Gene3D" id="3.30.360.10">
    <property type="entry name" value="Dihydrodipicolinate Reductase, domain 2"/>
    <property type="match status" value="1"/>
</dbReference>
<sequence>MDKKVRAVSKPEGKLAILLPGLGAVSTTLIAGVELVRQGKGLPVGSLTQMGTARLGKRTDGRTVKLNELVPLTSLNDVVFGAWDIISENAAQVAERSGVLTKEHQEQVRPALEKIVPKKGVHNPEFVRRIAANHIKDTKTHRESIEALRQDIRDFKKELGAKRAVMIVCASVETFTGTPAATQSLAALEKALDANDASINPTLLYAYAALKEGVPFANATPNTSVDTPALQELSRQENVPVAGRDLKSGQTMMKTVIAPSLKARMLGLEGWFSTNILGNRDGEVLDDPAAFKAKEVTKSGVLDTILQPELYPELYGKVSHKVSIHYYPPRGDAKEGWDNIDIFGWLNYPMQLKINFLCRDSILAAPLVLDIALFMDLAKRLEWKGIQEWMSFYFKSPMAQPGLQPEHDLFIQLTKLKNTLRVVAGEEPITHLGLDYYGDDLPLVK</sequence>
<evidence type="ECO:0000256" key="1">
    <source>
        <dbReference type="ARBA" id="ARBA00010813"/>
    </source>
</evidence>
<dbReference type="SUPFAM" id="SSF55347">
    <property type="entry name" value="Glyceraldehyde-3-phosphate dehydrogenase-like, C-terminal domain"/>
    <property type="match status" value="1"/>
</dbReference>
<evidence type="ECO:0000313" key="3">
    <source>
        <dbReference type="EMBL" id="SEN33410.1"/>
    </source>
</evidence>
<dbReference type="SUPFAM" id="SSF51735">
    <property type="entry name" value="NAD(P)-binding Rossmann-fold domains"/>
    <property type="match status" value="1"/>
</dbReference>
<dbReference type="RefSeq" id="WP_075011421.1">
    <property type="nucleotide sequence ID" value="NZ_FOAP01000038.1"/>
</dbReference>
<dbReference type="Gene3D" id="3.40.50.720">
    <property type="entry name" value="NAD(P)-binding Rossmann-like Domain"/>
    <property type="match status" value="1"/>
</dbReference>
<dbReference type="Pfam" id="PF01658">
    <property type="entry name" value="Inos-1-P_synth"/>
    <property type="match status" value="1"/>
</dbReference>
<dbReference type="GO" id="GO:0008654">
    <property type="term" value="P:phospholipid biosynthetic process"/>
    <property type="evidence" value="ECO:0007669"/>
    <property type="project" value="InterPro"/>
</dbReference>
<dbReference type="GO" id="GO:0004512">
    <property type="term" value="F:inositol-3-phosphate synthase activity"/>
    <property type="evidence" value="ECO:0007669"/>
    <property type="project" value="InterPro"/>
</dbReference>
<dbReference type="InterPro" id="IPR013021">
    <property type="entry name" value="Myo-inos-1-P_Synthase_GAPDH"/>
</dbReference>
<keyword evidence="4" id="KW-1185">Reference proteome</keyword>
<dbReference type="Pfam" id="PF07994">
    <property type="entry name" value="NAD_binding_5"/>
    <property type="match status" value="1"/>
</dbReference>
<accession>A0A1H8FP86</accession>
<protein>
    <submittedName>
        <fullName evidence="3">Myo-inositol-1-phosphate synthase</fullName>
    </submittedName>
</protein>
<reference evidence="4" key="1">
    <citation type="submission" date="2016-10" db="EMBL/GenBank/DDBJ databases">
        <authorList>
            <person name="Varghese N."/>
            <person name="Submissions S."/>
        </authorList>
    </citation>
    <scope>NUCLEOTIDE SEQUENCE [LARGE SCALE GENOMIC DNA]</scope>
    <source>
        <strain evidence="4">DSM 17044</strain>
    </source>
</reference>
<comment type="similarity">
    <text evidence="1">Belongs to the myo-inositol 1-phosphate synthase family.</text>
</comment>
<dbReference type="OrthoDB" id="729130at2"/>
<dbReference type="GO" id="GO:0006021">
    <property type="term" value="P:inositol biosynthetic process"/>
    <property type="evidence" value="ECO:0007669"/>
    <property type="project" value="InterPro"/>
</dbReference>
<dbReference type="InterPro" id="IPR036291">
    <property type="entry name" value="NAD(P)-bd_dom_sf"/>
</dbReference>
<dbReference type="InterPro" id="IPR002587">
    <property type="entry name" value="Myo-inos-1-P_Synthase"/>
</dbReference>
<evidence type="ECO:0000259" key="2">
    <source>
        <dbReference type="Pfam" id="PF01658"/>
    </source>
</evidence>
<dbReference type="Proteomes" id="UP000182719">
    <property type="component" value="Unassembled WGS sequence"/>
</dbReference>
<proteinExistence type="inferred from homology"/>
<organism evidence="3 4">
    <name type="scientific">Stigmatella aurantiaca</name>
    <dbReference type="NCBI Taxonomy" id="41"/>
    <lineage>
        <taxon>Bacteria</taxon>
        <taxon>Pseudomonadati</taxon>
        <taxon>Myxococcota</taxon>
        <taxon>Myxococcia</taxon>
        <taxon>Myxococcales</taxon>
        <taxon>Cystobacterineae</taxon>
        <taxon>Archangiaceae</taxon>
        <taxon>Stigmatella</taxon>
    </lineage>
</organism>
<gene>
    <name evidence="3" type="ORF">SAMN05444354_13824</name>
</gene>
<dbReference type="AlphaFoldDB" id="A0A1H8FP86"/>
<dbReference type="PANTHER" id="PTHR11510">
    <property type="entry name" value="MYO-INOSITOL-1 PHOSPHATE SYNTHASE"/>
    <property type="match status" value="1"/>
</dbReference>
<dbReference type="PIRSF" id="PIRSF015578">
    <property type="entry name" value="Myoinos-ppht_syn"/>
    <property type="match status" value="1"/>
</dbReference>
<evidence type="ECO:0000313" key="4">
    <source>
        <dbReference type="Proteomes" id="UP000182719"/>
    </source>
</evidence>
<name>A0A1H8FP86_STIAU</name>
<dbReference type="EMBL" id="FOAP01000038">
    <property type="protein sequence ID" value="SEN33410.1"/>
    <property type="molecule type" value="Genomic_DNA"/>
</dbReference>